<feature type="compositionally biased region" description="Low complexity" evidence="3">
    <location>
        <begin position="106"/>
        <end position="117"/>
    </location>
</feature>
<dbReference type="SMART" id="SM00369">
    <property type="entry name" value="LRR_TYP"/>
    <property type="match status" value="3"/>
</dbReference>
<keyword evidence="5" id="KW-1185">Reference proteome</keyword>
<evidence type="ECO:0000256" key="2">
    <source>
        <dbReference type="ARBA" id="ARBA00022737"/>
    </source>
</evidence>
<sequence>MEDWQPSPRVSWGDVDDASEPDTPPATPPRTLREPRYSRGSSSREIDSIGVEDALSHSLHSPPQPGQQARGRDAVVDKGVERSRRQDRRGPRPARPAAAPPPPRVLPQRTKSSNGKKTNGKKKKPAPARPSITLPDRVDKRERPRRPRRTAADVEAALNFGGERLDGETPREGAACRSPKASPRRLGAEFDFREVHDDAAVAAQLPLSGRDVGATLRGAPVSKIPAPLLSARLTALDVSGCARLKCAALAQLERAAATLKSLNCADCGLEALPDAWAALGRLEVLDASRNRLHRWPENVFQPLSVDFLAQSLRRLDLAQNDLFEVPAGVARLSKLAHLSLRDNRLNTVDAAVFSRPMVLDLSSNPDLVELPPAVASFEGQLIVQNNAQLTTPPQRVLESQEAPAFFRALGDADRALDRSRRRAYLARRDAAWLERLQAVERRAAQRGGLPPPQGPPDAARLANLTLTLQAQLDALPPPPPPPPPRRSSSMRSLGGAAAAAARRRERVGLRRIASDAAVADTHATPAGTQLATLATPTVRGDFETARHALRRLGAADDDDDIEVLACFCLPESITMRQRSVPLPPSAQLDLMREMKGLIEAVPPQEREIVPAARWPGDVLQAVERGLSPRIFHVSSHGVRKDTWWHDGGDTLLFHRTDGGAALPEREEVVDVLGSCGDGLELLFLNACASVDLARYVANKLPGLKVICWQGRVHDACARCFARAFYNHVGEWPGGDVAVAFAAALAILRQEYVVGDPDPWPRQHVACLGNAKRPQGLPVLVAA</sequence>
<dbReference type="InterPro" id="IPR050216">
    <property type="entry name" value="LRR_domain-containing"/>
</dbReference>
<feature type="region of interest" description="Disordered" evidence="3">
    <location>
        <begin position="472"/>
        <end position="500"/>
    </location>
</feature>
<feature type="compositionally biased region" description="Low complexity" evidence="3">
    <location>
        <begin position="486"/>
        <end position="500"/>
    </location>
</feature>
<dbReference type="AlphaFoldDB" id="A0A8J2SGJ5"/>
<feature type="region of interest" description="Disordered" evidence="3">
    <location>
        <begin position="163"/>
        <end position="182"/>
    </location>
</feature>
<protein>
    <recommendedName>
        <fullName evidence="6">CHAT domain-containing protein</fullName>
    </recommendedName>
</protein>
<evidence type="ECO:0008006" key="6">
    <source>
        <dbReference type="Google" id="ProtNLM"/>
    </source>
</evidence>
<gene>
    <name evidence="4" type="ORF">PECAL_2P03030</name>
</gene>
<feature type="compositionally biased region" description="Pro residues" evidence="3">
    <location>
        <begin position="475"/>
        <end position="485"/>
    </location>
</feature>
<evidence type="ECO:0000256" key="3">
    <source>
        <dbReference type="SAM" id="MobiDB-lite"/>
    </source>
</evidence>
<dbReference type="Gene3D" id="3.80.10.10">
    <property type="entry name" value="Ribonuclease Inhibitor"/>
    <property type="match status" value="1"/>
</dbReference>
<reference evidence="4" key="1">
    <citation type="submission" date="2021-11" db="EMBL/GenBank/DDBJ databases">
        <authorList>
            <consortium name="Genoscope - CEA"/>
            <person name="William W."/>
        </authorList>
    </citation>
    <scope>NUCLEOTIDE SEQUENCE</scope>
</reference>
<accession>A0A8J2SGJ5</accession>
<evidence type="ECO:0000256" key="1">
    <source>
        <dbReference type="ARBA" id="ARBA00022614"/>
    </source>
</evidence>
<keyword evidence="1" id="KW-0433">Leucine-rich repeat</keyword>
<organism evidence="4 5">
    <name type="scientific">Pelagomonas calceolata</name>
    <dbReference type="NCBI Taxonomy" id="35677"/>
    <lineage>
        <taxon>Eukaryota</taxon>
        <taxon>Sar</taxon>
        <taxon>Stramenopiles</taxon>
        <taxon>Ochrophyta</taxon>
        <taxon>Pelagophyceae</taxon>
        <taxon>Pelagomonadales</taxon>
        <taxon>Pelagomonadaceae</taxon>
        <taxon>Pelagomonas</taxon>
    </lineage>
</organism>
<dbReference type="EMBL" id="CAKKNE010000002">
    <property type="protein sequence ID" value="CAH0367289.1"/>
    <property type="molecule type" value="Genomic_DNA"/>
</dbReference>
<feature type="region of interest" description="Disordered" evidence="3">
    <location>
        <begin position="1"/>
        <end position="150"/>
    </location>
</feature>
<proteinExistence type="predicted"/>
<dbReference type="GO" id="GO:0005737">
    <property type="term" value="C:cytoplasm"/>
    <property type="evidence" value="ECO:0007669"/>
    <property type="project" value="TreeGrafter"/>
</dbReference>
<keyword evidence="2" id="KW-0677">Repeat</keyword>
<name>A0A8J2SGJ5_9STRA</name>
<feature type="compositionally biased region" description="Basic and acidic residues" evidence="3">
    <location>
        <begin position="31"/>
        <end position="47"/>
    </location>
</feature>
<dbReference type="PANTHER" id="PTHR48051:SF1">
    <property type="entry name" value="RAS SUPPRESSOR PROTEIN 1"/>
    <property type="match status" value="1"/>
</dbReference>
<dbReference type="PANTHER" id="PTHR48051">
    <property type="match status" value="1"/>
</dbReference>
<comment type="caution">
    <text evidence="4">The sequence shown here is derived from an EMBL/GenBank/DDBJ whole genome shotgun (WGS) entry which is preliminary data.</text>
</comment>
<dbReference type="Proteomes" id="UP000789595">
    <property type="component" value="Unassembled WGS sequence"/>
</dbReference>
<dbReference type="InterPro" id="IPR032675">
    <property type="entry name" value="LRR_dom_sf"/>
</dbReference>
<feature type="compositionally biased region" description="Basic and acidic residues" evidence="3">
    <location>
        <begin position="70"/>
        <end position="90"/>
    </location>
</feature>
<evidence type="ECO:0000313" key="4">
    <source>
        <dbReference type="EMBL" id="CAH0367289.1"/>
    </source>
</evidence>
<evidence type="ECO:0000313" key="5">
    <source>
        <dbReference type="Proteomes" id="UP000789595"/>
    </source>
</evidence>
<dbReference type="InterPro" id="IPR003591">
    <property type="entry name" value="Leu-rich_rpt_typical-subtyp"/>
</dbReference>
<dbReference type="OrthoDB" id="1053178at2759"/>
<dbReference type="SUPFAM" id="SSF52058">
    <property type="entry name" value="L domain-like"/>
    <property type="match status" value="1"/>
</dbReference>